<feature type="compositionally biased region" description="Basic residues" evidence="14">
    <location>
        <begin position="2542"/>
        <end position="2551"/>
    </location>
</feature>
<feature type="region of interest" description="Disordered" evidence="14">
    <location>
        <begin position="2398"/>
        <end position="2720"/>
    </location>
</feature>
<dbReference type="InterPro" id="IPR038765">
    <property type="entry name" value="Papain-like_cys_pep_sf"/>
</dbReference>
<dbReference type="Gene3D" id="3.90.70.120">
    <property type="match status" value="1"/>
</dbReference>
<keyword evidence="11" id="KW-1127">Modulation of host ubiquitin pathway by viral deubiquitinase</keyword>
<evidence type="ECO:0000256" key="13">
    <source>
        <dbReference type="SAM" id="Coils"/>
    </source>
</evidence>
<dbReference type="InterPro" id="IPR005210">
    <property type="entry name" value="Herpes_LT_deneddylase"/>
</dbReference>
<keyword evidence="6" id="KW-0677">Repeat</keyword>
<gene>
    <name evidence="16" type="primary">UL36</name>
</gene>
<accession>A0ABX6WLU1</accession>
<evidence type="ECO:0000313" key="17">
    <source>
        <dbReference type="Proteomes" id="UP000828537"/>
    </source>
</evidence>
<proteinExistence type="predicted"/>
<name>A0ABX6WLU1_9ALPH</name>
<evidence type="ECO:0000256" key="5">
    <source>
        <dbReference type="ARBA" id="ARBA00022670"/>
    </source>
</evidence>
<evidence type="ECO:0000256" key="8">
    <source>
        <dbReference type="ARBA" id="ARBA00022801"/>
    </source>
</evidence>
<feature type="coiled-coil region" evidence="13">
    <location>
        <begin position="905"/>
        <end position="932"/>
    </location>
</feature>
<reference evidence="16 17" key="1">
    <citation type="journal article" date="2020" name="Arch.">
        <title>Full genome sequence of bovine alphaherpesvirus 2 (BoHV-2).</title>
        <authorList>
            <person name="Pfaff F."/>
            <person name="Neubauer-Juric A."/>
            <person name="Krebs S."/>
            <person name="Hauser A."/>
            <person name="Singer S."/>
            <person name="Blum H."/>
            <person name="Hoffmann B."/>
        </authorList>
    </citation>
    <scope>NUCLEOTIDE SEQUENCE [LARGE SCALE GENOMIC DNA]</scope>
    <source>
        <strain evidence="16 17">C1Z FZR</strain>
    </source>
</reference>
<feature type="compositionally biased region" description="Basic and acidic residues" evidence="14">
    <location>
        <begin position="2403"/>
        <end position="2416"/>
    </location>
</feature>
<evidence type="ECO:0000256" key="12">
    <source>
        <dbReference type="ARBA" id="ARBA00023200"/>
    </source>
</evidence>
<feature type="region of interest" description="Disordered" evidence="14">
    <location>
        <begin position="2756"/>
        <end position="2778"/>
    </location>
</feature>
<keyword evidence="2" id="KW-0920">Virion tegument</keyword>
<evidence type="ECO:0000256" key="9">
    <source>
        <dbReference type="ARBA" id="ARBA00022807"/>
    </source>
</evidence>
<evidence type="ECO:0000256" key="2">
    <source>
        <dbReference type="ARBA" id="ARBA00022580"/>
    </source>
</evidence>
<evidence type="ECO:0000256" key="10">
    <source>
        <dbReference type="ARBA" id="ARBA00022844"/>
    </source>
</evidence>
<evidence type="ECO:0000259" key="15">
    <source>
        <dbReference type="PROSITE" id="PS51521"/>
    </source>
</evidence>
<keyword evidence="7" id="KW-0833">Ubl conjugation pathway</keyword>
<organism evidence="16 17">
    <name type="scientific">Bovine alphaherpesvirus 2</name>
    <dbReference type="NCBI Taxonomy" id="10295"/>
    <lineage>
        <taxon>Viruses</taxon>
        <taxon>Duplodnaviria</taxon>
        <taxon>Heunggongvirae</taxon>
        <taxon>Peploviricota</taxon>
        <taxon>Herviviricetes</taxon>
        <taxon>Herpesvirales</taxon>
        <taxon>Orthoherpesviridae</taxon>
        <taxon>Alphaherpesvirinae</taxon>
        <taxon>Simplexvirus</taxon>
        <taxon>Simplexvirus bovinealpha2</taxon>
    </lineage>
</organism>
<dbReference type="PANTHER" id="PTHR24216">
    <property type="entry name" value="PAXILLIN-RELATED"/>
    <property type="match status" value="1"/>
</dbReference>
<keyword evidence="12" id="KW-1035">Host cytoplasm</keyword>
<evidence type="ECO:0000256" key="3">
    <source>
        <dbReference type="ARBA" id="ARBA00022581"/>
    </source>
</evidence>
<dbReference type="InterPro" id="IPR006928">
    <property type="entry name" value="Herpes_teg_USP"/>
</dbReference>
<dbReference type="Pfam" id="PF03586">
    <property type="entry name" value="Herpes_UL36"/>
    <property type="match status" value="1"/>
</dbReference>
<evidence type="ECO:0000256" key="11">
    <source>
        <dbReference type="ARBA" id="ARBA00022876"/>
    </source>
</evidence>
<feature type="compositionally biased region" description="Polar residues" evidence="14">
    <location>
        <begin position="2455"/>
        <end position="2486"/>
    </location>
</feature>
<feature type="coiled-coil region" evidence="13">
    <location>
        <begin position="1496"/>
        <end position="1530"/>
    </location>
</feature>
<keyword evidence="1" id="KW-1048">Host nucleus</keyword>
<dbReference type="PROSITE" id="PS51521">
    <property type="entry name" value="HTUSP"/>
    <property type="match status" value="1"/>
</dbReference>
<sequence length="2844" mass="303796">MALGGDRRIVVTGPRNQFSPDLEPGGSVSCMRSSLSFLSLVYDVGLDGVLSAEAVDGCLLEGRAWTLMSNEAGARPPRMCSAVELPNRIDYSPTRGLCCVFSRVYGDVRFFESPSPGPLDTQCSAHAFFTGPWALYTNSYSIITVGAVGLGVYRTGDDAYVFDSHGLPDGSPAFVARTRAGDLYTYLTYYTHGRADALWAGVLVFFVSAGPDAATPEALAAAALSLYGASETYLNEERFVERRVPATHPWRSDGALLGRALVGVPASAPTPVPTEIGPPATPRSPAPTWKTTLAELDTAPALTAQPTPPTAQPTAPPTVVEGGDVAMEVYEGLSSARVTARASGISKRRRPMWTPSPSLENIAPPRRSRRAPPSPRTPERGSAWWADGQVAPGRGGKDGSKEPAAIEYVTLRDRNPPSPPEEDLSSLQAPNPETEAMMAHIDGRGINIAREADVCGDLTIGALRSLHYPTPGLLEHAIVFMFERVMAFLIENGARTHPEAGASGPAQGLLAHTVNLLPQATAVGDFLTSTGMTLSEVSAHVPLVQHVLDENSHVGRLALAKLVLVARDVTADTDRFHGELSDFERRLRGAPPRELYAKLSEWLMSHSRDNPGAMFAPATPSHPVPLIQRIQDVAVFAKSEEARVDAEDRAIRASVSALARGVAAAASRGAGALVPHGEVPGADHVEILPARPVATELESVRSDAVQAIRGAVREYFRKGAVYSAKALLASTHTDRRFHLSSAAIAPVEHLIESLQAFDEHIADVAARAGVPPPVQVAHGEAAVLLRDLVRNGRDLEDPEALAAWLLLLADAAGQGLIDGKELEEFKRDVARINDRVSKRDFGLAELARFRSLDDALQRELDNEAAFGGDSAGMSPEVGRLVDDALRQAKAIEAGKLATELDPGELEGLAARVRELEGMRAAAREAADRERQDREALFKKLGGILRPLPGFAGLRAATAVLDALAAALPRGFARVADAAMAAPPETTAALRADLWALLGQYREALQRPTPDTATVLAGLPQSFTAVIDVVFPQLPEATVLRRFFLAHAQRISEALSAAVAAGVVANASAAPAATAATADRARRVLEEALSDLGPAVGPDSPLHFLVSLANDAAGYAKAAELAMRARAAIQRMSAAGAAAADLVVRVRRAAPDGDDHADLLDAAVRAKEDLDRAVDAAELEFGDLMRAEIPAGDPSPSGRALHELSKAAAAARRRAEELDAAAGDLQKKLSEHGSRSAREKWAADVEAALDRIDAAAEFDAAELRRLQALATQNGYNAREFRKRADQALATNARAAVAALEAAFAFNPYTPENQKHAMLPPLAAARGVLWGGAFHASADTYSDMFGVDVEQVARPLRIIAGLLDLAHAGGGFVDYHEAAIRFEDDLSTISSLRRYVGFFRRGYAEYLTLRDWLDDIRAEVNRAMGSVPLELERASEAALVARDDATAAAEMMRAGVSLACSGEDALEDAVAALGRVDQTPFADSAYAEYVAYAVRRDLGEAKDALVRAKRQRAEATEAVAAALREALAARERRAASEAGELANLKTMLHVLPPPTAAGKTLDQARSVPEIVDQIVVILDRAEQTGGADGAAADWLAHALGVFETHPLTREEDGRPMALERHAPRIAALRERRRQLDDLRASLEHAEAEWDEAWARFARSRERALKSADDFSIAEERTQALRSATNTIQSLRGSSHYAGLPPKYRGALETKLSDRAGSLSELGEAAERHRSLVARLRDEVARLVPWEMAAGPLRRLRDIFDSIAKDLPAWAVSEFRGTRELIQHRLGLYTAYASGAAQSGPEPLLLAPTARPAPMPADGRALRMRGEARIRSAGASAGPLVLREVASELDGPFPVGYLMPDGKPLQYAVCYPRVTDKLGAMLMAPAADCLRPQLPADALESRSTIAAMRVLAAISSLQLALADSRANEFDTFARFVRHRQAKWPSAAAAAAETYAALVAVSITRDTGARWDELGLAAGAAAPQPLADPPGALPRVQLSPEDVLVLLVAGCPEHIYNFWRLDLVRQHEYMQLTLPHALETSVKAVLLVRRLQPHLSGGALPTPAGSAAPTRGLLFGTRLEDWHRGSLSEHDPLAPWRGAGLLDYAAPDLAAMTNDQALTAVSVLGRMCMPGVALGALWTCLRPDEFGAFCSFDALLDARLGAAAPAPLAATELVAADAAGPGDLYAPSGRQIIIPPSPTPQRVARVTAMDLVIAATLLGAPLVVALMNDTAFSARSGLKLCLVLFDTRDGCPDAALREALSADVSAWASSLLSLDPHAIENACLSAQLPGVSALIAARPLVRAPPCLVLVDISMTPVGVLWERDAQEAAPEVQFVGGDAVDAVPFVLSAPADEDLAPLATASDPLMSEAILGRRFDGELLDGDLFPGTPVYSRPAENRFPFALPSHVRPEQPRSVRERHPQQTPLAGAPLGGARQKPLTGGVGPADRSTATTEDLPVITPQSTLVSGQAVSPSAWGSTATDRSQRASPTSTDKRREVRSARRSRPPPKAAGNDDISPPAAGRPGRSPDPGTYFARRKQASPVQAHPRNKPARRRTPPTPLPPARQSPTPPSPVEFPPISELPPLPEDSPPKPDYPPTEDLSPPESGIAPGTRHRRRNRTLTPTPARRVAKRAVWQPVVRSLDQLYPVEPEAEYESELTLPESPTFELGVPPDQDSYPSEPEFEIQHPGPRPGEQTKTRRRHPKPSGRRGARSGPRAFGPTLTSWTSIATLDEELSEATLDEEESPEAVLDQSSSWLESLDDLTDSETPTPEPDDPAESHGEAPFAIPANSLVSKNYLRSTGRGALAALIGACRRIQLQLQRVRRALVLQTEGVLTSLHHIRMLLGQTR</sequence>
<feature type="domain" description="Peptidase C76" evidence="15">
    <location>
        <begin position="10"/>
        <end position="229"/>
    </location>
</feature>
<evidence type="ECO:0000256" key="7">
    <source>
        <dbReference type="ARBA" id="ARBA00022786"/>
    </source>
</evidence>
<keyword evidence="4" id="KW-1130">Modulation of host ubiquitin pathway by virus</keyword>
<evidence type="ECO:0000256" key="6">
    <source>
        <dbReference type="ARBA" id="ARBA00022737"/>
    </source>
</evidence>
<feature type="compositionally biased region" description="Pro residues" evidence="14">
    <location>
        <begin position="2552"/>
        <end position="2591"/>
    </location>
</feature>
<dbReference type="SUPFAM" id="SSF54001">
    <property type="entry name" value="Cysteine proteinases"/>
    <property type="match status" value="1"/>
</dbReference>
<protein>
    <submittedName>
        <fullName evidence="16">Large tegument protein</fullName>
    </submittedName>
</protein>
<dbReference type="EMBL" id="MT862163">
    <property type="protein sequence ID" value="QPO25169.1"/>
    <property type="molecule type" value="Genomic_DNA"/>
</dbReference>
<dbReference type="RefSeq" id="YP_010798754.1">
    <property type="nucleotide sequence ID" value="NC_076512.1"/>
</dbReference>
<evidence type="ECO:0000313" key="16">
    <source>
        <dbReference type="EMBL" id="QPO25169.1"/>
    </source>
</evidence>
<evidence type="ECO:0000256" key="14">
    <source>
        <dbReference type="SAM" id="MobiDB-lite"/>
    </source>
</evidence>
<feature type="compositionally biased region" description="Basic residues" evidence="14">
    <location>
        <begin position="2693"/>
        <end position="2706"/>
    </location>
</feature>
<dbReference type="Pfam" id="PF04843">
    <property type="entry name" value="Herpes_teg_N"/>
    <property type="match status" value="1"/>
</dbReference>
<evidence type="ECO:0000256" key="4">
    <source>
        <dbReference type="ARBA" id="ARBA00022662"/>
    </source>
</evidence>
<feature type="region of interest" description="Disordered" evidence="14">
    <location>
        <begin position="338"/>
        <end position="402"/>
    </location>
</feature>
<keyword evidence="17" id="KW-1185">Reference proteome</keyword>
<keyword evidence="9" id="KW-0788">Thiol protease</keyword>
<dbReference type="Proteomes" id="UP000828537">
    <property type="component" value="Segment"/>
</dbReference>
<feature type="region of interest" description="Disordered" evidence="14">
    <location>
        <begin position="268"/>
        <end position="288"/>
    </location>
</feature>
<feature type="coiled-coil region" evidence="13">
    <location>
        <begin position="1159"/>
        <end position="1227"/>
    </location>
</feature>
<keyword evidence="3" id="KW-0945">Host-virus interaction</keyword>
<dbReference type="GeneID" id="80537006"/>
<keyword evidence="13" id="KW-0175">Coiled coil</keyword>
<keyword evidence="10" id="KW-0946">Virion</keyword>
<keyword evidence="5" id="KW-0645">Protease</keyword>
<dbReference type="PANTHER" id="PTHR24216:SF65">
    <property type="entry name" value="PAXILLIN-LIKE PROTEIN 1"/>
    <property type="match status" value="1"/>
</dbReference>
<keyword evidence="8" id="KW-0378">Hydrolase</keyword>
<evidence type="ECO:0000256" key="1">
    <source>
        <dbReference type="ARBA" id="ARBA00022562"/>
    </source>
</evidence>